<dbReference type="OrthoDB" id="5386199at2759"/>
<evidence type="ECO:0000313" key="3">
    <source>
        <dbReference type="Proteomes" id="UP000612746"/>
    </source>
</evidence>
<dbReference type="EMBL" id="JAEPRA010000006">
    <property type="protein sequence ID" value="KAG2183985.1"/>
    <property type="molecule type" value="Genomic_DNA"/>
</dbReference>
<comment type="caution">
    <text evidence="2">The sequence shown here is derived from an EMBL/GenBank/DDBJ whole genome shotgun (WGS) entry which is preliminary data.</text>
</comment>
<keyword evidence="1" id="KW-0812">Transmembrane</keyword>
<keyword evidence="3" id="KW-1185">Reference proteome</keyword>
<protein>
    <submittedName>
        <fullName evidence="2">Uncharacterized protein</fullName>
    </submittedName>
</protein>
<feature type="transmembrane region" description="Helical" evidence="1">
    <location>
        <begin position="90"/>
        <end position="115"/>
    </location>
</feature>
<keyword evidence="1" id="KW-0472">Membrane</keyword>
<evidence type="ECO:0000256" key="1">
    <source>
        <dbReference type="SAM" id="Phobius"/>
    </source>
</evidence>
<dbReference type="GO" id="GO:0031966">
    <property type="term" value="C:mitochondrial membrane"/>
    <property type="evidence" value="ECO:0007669"/>
    <property type="project" value="TreeGrafter"/>
</dbReference>
<accession>A0A8H7Q1W7</accession>
<feature type="transmembrane region" description="Helical" evidence="1">
    <location>
        <begin position="65"/>
        <end position="84"/>
    </location>
</feature>
<dbReference type="Pfam" id="PF06979">
    <property type="entry name" value="TMEM70"/>
    <property type="match status" value="1"/>
</dbReference>
<evidence type="ECO:0000313" key="2">
    <source>
        <dbReference type="EMBL" id="KAG2183985.1"/>
    </source>
</evidence>
<proteinExistence type="predicted"/>
<keyword evidence="1" id="KW-1133">Transmembrane helix</keyword>
<dbReference type="PANTHER" id="PTHR13281">
    <property type="entry name" value="TRANSMEMBRANE PROTEIN 70, MITOCHONDRIAL"/>
    <property type="match status" value="1"/>
</dbReference>
<reference evidence="2" key="1">
    <citation type="submission" date="2020-12" db="EMBL/GenBank/DDBJ databases">
        <title>Metabolic potential, ecology and presence of endohyphal bacteria is reflected in genomic diversity of Mucoromycotina.</title>
        <authorList>
            <person name="Muszewska A."/>
            <person name="Okrasinska A."/>
            <person name="Steczkiewicz K."/>
            <person name="Drgas O."/>
            <person name="Orlowska M."/>
            <person name="Perlinska-Lenart U."/>
            <person name="Aleksandrzak-Piekarczyk T."/>
            <person name="Szatraj K."/>
            <person name="Zielenkiewicz U."/>
            <person name="Pilsyk S."/>
            <person name="Malc E."/>
            <person name="Mieczkowski P."/>
            <person name="Kruszewska J.S."/>
            <person name="Biernat P."/>
            <person name="Pawlowska J."/>
        </authorList>
    </citation>
    <scope>NUCLEOTIDE SEQUENCE</scope>
    <source>
        <strain evidence="2">WA0000051536</strain>
    </source>
</reference>
<dbReference type="GO" id="GO:0033615">
    <property type="term" value="P:mitochondrial proton-transporting ATP synthase complex assembly"/>
    <property type="evidence" value="ECO:0007669"/>
    <property type="project" value="TreeGrafter"/>
</dbReference>
<dbReference type="AlphaFoldDB" id="A0A8H7Q1W7"/>
<dbReference type="PANTHER" id="PTHR13281:SF0">
    <property type="entry name" value="TRANSMEMBRANE PROTEIN 70, MITOCHONDRIAL"/>
    <property type="match status" value="1"/>
</dbReference>
<dbReference type="InterPro" id="IPR009724">
    <property type="entry name" value="TMEM70"/>
</dbReference>
<dbReference type="Proteomes" id="UP000612746">
    <property type="component" value="Unassembled WGS sequence"/>
</dbReference>
<dbReference type="InterPro" id="IPR045325">
    <property type="entry name" value="TMEM70/TMEM186/TMEM223"/>
</dbReference>
<sequence>MLLQGCRSVTKVSSHSLLTAGTSRFSRTTSLYRSSFQVMQMSSKVEGTPVIYTGPLATVAKRLKLFSIGSLGLSGAISPFVFILDFPVPVVAKTVLVASALFTSVSSTALINWVMSPYVTKATMSPSDADSINLHTLNVFAQEHITTVPIQDLQPSTRVFTTIMINEGKIDEATGRVGGKIVKPKQVFYVHPEICHDGPLSNALVGAAAEHQQTPMSQ</sequence>
<organism evidence="2 3">
    <name type="scientific">Umbelopsis vinacea</name>
    <dbReference type="NCBI Taxonomy" id="44442"/>
    <lineage>
        <taxon>Eukaryota</taxon>
        <taxon>Fungi</taxon>
        <taxon>Fungi incertae sedis</taxon>
        <taxon>Mucoromycota</taxon>
        <taxon>Mucoromycotina</taxon>
        <taxon>Umbelopsidomycetes</taxon>
        <taxon>Umbelopsidales</taxon>
        <taxon>Umbelopsidaceae</taxon>
        <taxon>Umbelopsis</taxon>
    </lineage>
</organism>
<gene>
    <name evidence="2" type="ORF">INT44_008996</name>
</gene>
<name>A0A8H7Q1W7_9FUNG</name>